<dbReference type="CDD" id="cd06170">
    <property type="entry name" value="LuxR_C_like"/>
    <property type="match status" value="1"/>
</dbReference>
<dbReference type="AlphaFoldDB" id="A0A930FZ10"/>
<feature type="region of interest" description="Disordered" evidence="4">
    <location>
        <begin position="131"/>
        <end position="151"/>
    </location>
</feature>
<dbReference type="GO" id="GO:0006355">
    <property type="term" value="P:regulation of DNA-templated transcription"/>
    <property type="evidence" value="ECO:0007669"/>
    <property type="project" value="InterPro"/>
</dbReference>
<evidence type="ECO:0000259" key="5">
    <source>
        <dbReference type="PROSITE" id="PS50043"/>
    </source>
</evidence>
<dbReference type="InterPro" id="IPR000792">
    <property type="entry name" value="Tscrpt_reg_LuxR_C"/>
</dbReference>
<dbReference type="InterPro" id="IPR001789">
    <property type="entry name" value="Sig_transdc_resp-reg_receiver"/>
</dbReference>
<sequence>MLKLLVVEDHALVREGLVRLLGQLERGAVVLEAPDFESALNVLDGEGEFDLVLLDLALPGIDGFAGLDILRRRYPAMPVAVVSAFDDTPTITRVLNLGASGFIPKAFSGEALLSAVRAVLAGNIFRPSGQSAAPTLDAETPIPPAKNGVRPDEVGLTERQAQVLALMVRGLTNRDIADQLGLSEGTVKIHATAVFKTLGVSSRTQALVAVARYGIDFESAF</sequence>
<feature type="domain" description="Response regulatory" evidence="6">
    <location>
        <begin position="3"/>
        <end position="120"/>
    </location>
</feature>
<reference evidence="7" key="1">
    <citation type="submission" date="2020-04" db="EMBL/GenBank/DDBJ databases">
        <title>Deep metagenomics examines the oral microbiome during advanced dental caries in children, revealing novel taxa and co-occurrences with host molecules.</title>
        <authorList>
            <person name="Baker J.L."/>
            <person name="Morton J.T."/>
            <person name="Dinis M."/>
            <person name="Alvarez R."/>
            <person name="Tran N.C."/>
            <person name="Knight R."/>
            <person name="Edlund A."/>
        </authorList>
    </citation>
    <scope>NUCLEOTIDE SEQUENCE</scope>
    <source>
        <strain evidence="7">JCVI_32_bin.24</strain>
    </source>
</reference>
<dbReference type="EMBL" id="JABZMI010000093">
    <property type="protein sequence ID" value="MBF1164641.1"/>
    <property type="molecule type" value="Genomic_DNA"/>
</dbReference>
<dbReference type="SMART" id="SM00448">
    <property type="entry name" value="REC"/>
    <property type="match status" value="1"/>
</dbReference>
<protein>
    <submittedName>
        <fullName evidence="7">Response regulator transcription factor</fullName>
    </submittedName>
</protein>
<dbReference type="PROSITE" id="PS50110">
    <property type="entry name" value="RESPONSE_REGULATORY"/>
    <property type="match status" value="1"/>
</dbReference>
<dbReference type="Pfam" id="PF00072">
    <property type="entry name" value="Response_reg"/>
    <property type="match status" value="1"/>
</dbReference>
<evidence type="ECO:0000313" key="8">
    <source>
        <dbReference type="Proteomes" id="UP000718593"/>
    </source>
</evidence>
<gene>
    <name evidence="7" type="ORF">HXL68_06335</name>
</gene>
<dbReference type="InterPro" id="IPR051015">
    <property type="entry name" value="EvgA-like"/>
</dbReference>
<evidence type="ECO:0000256" key="2">
    <source>
        <dbReference type="ARBA" id="ARBA00023125"/>
    </source>
</evidence>
<dbReference type="Proteomes" id="UP000718593">
    <property type="component" value="Unassembled WGS sequence"/>
</dbReference>
<dbReference type="GO" id="GO:0000160">
    <property type="term" value="P:phosphorelay signal transduction system"/>
    <property type="evidence" value="ECO:0007669"/>
    <property type="project" value="InterPro"/>
</dbReference>
<evidence type="ECO:0000259" key="6">
    <source>
        <dbReference type="PROSITE" id="PS50110"/>
    </source>
</evidence>
<feature type="modified residue" description="4-aspartylphosphate" evidence="3">
    <location>
        <position position="55"/>
    </location>
</feature>
<dbReference type="CDD" id="cd17535">
    <property type="entry name" value="REC_NarL-like"/>
    <property type="match status" value="1"/>
</dbReference>
<keyword evidence="2" id="KW-0238">DNA-binding</keyword>
<organism evidence="7 8">
    <name type="scientific">Dechloromonas agitata</name>
    <dbReference type="NCBI Taxonomy" id="73030"/>
    <lineage>
        <taxon>Bacteria</taxon>
        <taxon>Pseudomonadati</taxon>
        <taxon>Pseudomonadota</taxon>
        <taxon>Betaproteobacteria</taxon>
        <taxon>Rhodocyclales</taxon>
        <taxon>Azonexaceae</taxon>
        <taxon>Dechloromonas</taxon>
    </lineage>
</organism>
<evidence type="ECO:0000256" key="4">
    <source>
        <dbReference type="SAM" id="MobiDB-lite"/>
    </source>
</evidence>
<dbReference type="GO" id="GO:0003677">
    <property type="term" value="F:DNA binding"/>
    <property type="evidence" value="ECO:0007669"/>
    <property type="project" value="UniProtKB-KW"/>
</dbReference>
<dbReference type="PANTHER" id="PTHR45566:SF1">
    <property type="entry name" value="HTH-TYPE TRANSCRIPTIONAL REGULATOR YHJB-RELATED"/>
    <property type="match status" value="1"/>
</dbReference>
<dbReference type="Gene3D" id="3.40.50.2300">
    <property type="match status" value="1"/>
</dbReference>
<dbReference type="Gene3D" id="1.10.10.10">
    <property type="entry name" value="Winged helix-like DNA-binding domain superfamily/Winged helix DNA-binding domain"/>
    <property type="match status" value="1"/>
</dbReference>
<comment type="caution">
    <text evidence="7">The sequence shown here is derived from an EMBL/GenBank/DDBJ whole genome shotgun (WGS) entry which is preliminary data.</text>
</comment>
<dbReference type="Pfam" id="PF00196">
    <property type="entry name" value="GerE"/>
    <property type="match status" value="1"/>
</dbReference>
<dbReference type="SMART" id="SM00421">
    <property type="entry name" value="HTH_LUXR"/>
    <property type="match status" value="1"/>
</dbReference>
<dbReference type="PANTHER" id="PTHR45566">
    <property type="entry name" value="HTH-TYPE TRANSCRIPTIONAL REGULATOR YHJB-RELATED"/>
    <property type="match status" value="1"/>
</dbReference>
<keyword evidence="1 3" id="KW-0597">Phosphoprotein</keyword>
<dbReference type="InterPro" id="IPR036388">
    <property type="entry name" value="WH-like_DNA-bd_sf"/>
</dbReference>
<dbReference type="PRINTS" id="PR00038">
    <property type="entry name" value="HTHLUXR"/>
</dbReference>
<dbReference type="InterPro" id="IPR016032">
    <property type="entry name" value="Sig_transdc_resp-reg_C-effctor"/>
</dbReference>
<evidence type="ECO:0000256" key="1">
    <source>
        <dbReference type="ARBA" id="ARBA00022553"/>
    </source>
</evidence>
<dbReference type="InterPro" id="IPR058245">
    <property type="entry name" value="NreC/VraR/RcsB-like_REC"/>
</dbReference>
<feature type="domain" description="HTH luxR-type" evidence="5">
    <location>
        <begin position="149"/>
        <end position="214"/>
    </location>
</feature>
<dbReference type="InterPro" id="IPR011006">
    <property type="entry name" value="CheY-like_superfamily"/>
</dbReference>
<evidence type="ECO:0000313" key="7">
    <source>
        <dbReference type="EMBL" id="MBF1164641.1"/>
    </source>
</evidence>
<dbReference type="PROSITE" id="PS50043">
    <property type="entry name" value="HTH_LUXR_2"/>
    <property type="match status" value="1"/>
</dbReference>
<dbReference type="SUPFAM" id="SSF46894">
    <property type="entry name" value="C-terminal effector domain of the bipartite response regulators"/>
    <property type="match status" value="1"/>
</dbReference>
<proteinExistence type="predicted"/>
<name>A0A930FZ10_9RHOO</name>
<accession>A0A930FZ10</accession>
<evidence type="ECO:0000256" key="3">
    <source>
        <dbReference type="PROSITE-ProRule" id="PRU00169"/>
    </source>
</evidence>
<dbReference type="SUPFAM" id="SSF52172">
    <property type="entry name" value="CheY-like"/>
    <property type="match status" value="1"/>
</dbReference>